<feature type="domain" description="Cyclic nucleotide-binding" evidence="6">
    <location>
        <begin position="16"/>
        <end position="139"/>
    </location>
</feature>
<dbReference type="InterPro" id="IPR014710">
    <property type="entry name" value="RmlC-like_jellyroll"/>
</dbReference>
<keyword evidence="3" id="KW-0808">Transferase</keyword>
<dbReference type="EC" id="2.7.13.3" evidence="2"/>
<reference evidence="9" key="1">
    <citation type="journal article" date="2019" name="Int. J. Syst. Evol. Microbiol.">
        <title>The Global Catalogue of Microorganisms (GCM) 10K type strain sequencing project: providing services to taxonomists for standard genome sequencing and annotation.</title>
        <authorList>
            <consortium name="The Broad Institute Genomics Platform"/>
            <consortium name="The Broad Institute Genome Sequencing Center for Infectious Disease"/>
            <person name="Wu L."/>
            <person name="Ma J."/>
        </authorList>
    </citation>
    <scope>NUCLEOTIDE SEQUENCE [LARGE SCALE GENOMIC DNA]</scope>
    <source>
        <strain evidence="9">JCM 13929</strain>
    </source>
</reference>
<dbReference type="InterPro" id="IPR004358">
    <property type="entry name" value="Sig_transdc_His_kin-like_C"/>
</dbReference>
<dbReference type="InterPro" id="IPR018490">
    <property type="entry name" value="cNMP-bd_dom_sf"/>
</dbReference>
<dbReference type="InterPro" id="IPR036890">
    <property type="entry name" value="HATPase_C_sf"/>
</dbReference>
<evidence type="ECO:0000256" key="3">
    <source>
        <dbReference type="ARBA" id="ARBA00022777"/>
    </source>
</evidence>
<dbReference type="Gene3D" id="3.30.565.10">
    <property type="entry name" value="Histidine kinase-like ATPase, C-terminal domain"/>
    <property type="match status" value="1"/>
</dbReference>
<evidence type="ECO:0000259" key="6">
    <source>
        <dbReference type="PROSITE" id="PS50042"/>
    </source>
</evidence>
<feature type="region of interest" description="Disordered" evidence="5">
    <location>
        <begin position="465"/>
        <end position="490"/>
    </location>
</feature>
<comment type="caution">
    <text evidence="8">The sequence shown here is derived from an EMBL/GenBank/DDBJ whole genome shotgun (WGS) entry which is preliminary data.</text>
</comment>
<dbReference type="SMART" id="SM00387">
    <property type="entry name" value="HATPase_c"/>
    <property type="match status" value="1"/>
</dbReference>
<dbReference type="Pfam" id="PF02518">
    <property type="entry name" value="HATPase_c"/>
    <property type="match status" value="1"/>
</dbReference>
<dbReference type="Gene3D" id="1.10.287.130">
    <property type="match status" value="1"/>
</dbReference>
<evidence type="ECO:0000256" key="5">
    <source>
        <dbReference type="SAM" id="MobiDB-lite"/>
    </source>
</evidence>
<dbReference type="SUPFAM" id="SSF51206">
    <property type="entry name" value="cAMP-binding domain-like"/>
    <property type="match status" value="1"/>
</dbReference>
<protein>
    <recommendedName>
        <fullName evidence="2">histidine kinase</fullName>
        <ecNumber evidence="2">2.7.13.3</ecNumber>
    </recommendedName>
</protein>
<name>A0ABP4TXQ6_9ACTN</name>
<keyword evidence="8" id="KW-0547">Nucleotide-binding</keyword>
<dbReference type="InterPro" id="IPR005467">
    <property type="entry name" value="His_kinase_dom"/>
</dbReference>
<gene>
    <name evidence="8" type="ORF">GCM10009733_108100</name>
</gene>
<dbReference type="Pfam" id="PF00027">
    <property type="entry name" value="cNMP_binding"/>
    <property type="match status" value="1"/>
</dbReference>
<dbReference type="CDD" id="cd00038">
    <property type="entry name" value="CAP_ED"/>
    <property type="match status" value="1"/>
</dbReference>
<dbReference type="RefSeq" id="WP_346115138.1">
    <property type="nucleotide sequence ID" value="NZ_BAAAMU010000205.1"/>
</dbReference>
<keyword evidence="3" id="KW-0418">Kinase</keyword>
<keyword evidence="8" id="KW-0067">ATP-binding</keyword>
<dbReference type="Proteomes" id="UP001500064">
    <property type="component" value="Unassembled WGS sequence"/>
</dbReference>
<evidence type="ECO:0000259" key="7">
    <source>
        <dbReference type="PROSITE" id="PS50109"/>
    </source>
</evidence>
<dbReference type="PROSITE" id="PS50042">
    <property type="entry name" value="CNMP_BINDING_3"/>
    <property type="match status" value="1"/>
</dbReference>
<feature type="domain" description="Histidine kinase" evidence="7">
    <location>
        <begin position="298"/>
        <end position="463"/>
    </location>
</feature>
<dbReference type="InterPro" id="IPR000595">
    <property type="entry name" value="cNMP-bd_dom"/>
</dbReference>
<evidence type="ECO:0000313" key="9">
    <source>
        <dbReference type="Proteomes" id="UP001500064"/>
    </source>
</evidence>
<evidence type="ECO:0000256" key="4">
    <source>
        <dbReference type="ARBA" id="ARBA00023012"/>
    </source>
</evidence>
<dbReference type="Gene3D" id="2.60.120.10">
    <property type="entry name" value="Jelly Rolls"/>
    <property type="match status" value="1"/>
</dbReference>
<comment type="catalytic activity">
    <reaction evidence="1">
        <text>ATP + protein L-histidine = ADP + protein N-phospho-L-histidine.</text>
        <dbReference type="EC" id="2.7.13.3"/>
    </reaction>
</comment>
<proteinExistence type="predicted"/>
<dbReference type="PROSITE" id="PS50109">
    <property type="entry name" value="HIS_KIN"/>
    <property type="match status" value="1"/>
</dbReference>
<evidence type="ECO:0000256" key="1">
    <source>
        <dbReference type="ARBA" id="ARBA00000085"/>
    </source>
</evidence>
<dbReference type="SUPFAM" id="SSF55874">
    <property type="entry name" value="ATPase domain of HSP90 chaperone/DNA topoisomerase II/histidine kinase"/>
    <property type="match status" value="1"/>
</dbReference>
<organism evidence="8 9">
    <name type="scientific">Nonomuraea maheshkhaliensis</name>
    <dbReference type="NCBI Taxonomy" id="419590"/>
    <lineage>
        <taxon>Bacteria</taxon>
        <taxon>Bacillati</taxon>
        <taxon>Actinomycetota</taxon>
        <taxon>Actinomycetes</taxon>
        <taxon>Streptosporangiales</taxon>
        <taxon>Streptosporangiaceae</taxon>
        <taxon>Nonomuraea</taxon>
    </lineage>
</organism>
<evidence type="ECO:0000256" key="2">
    <source>
        <dbReference type="ARBA" id="ARBA00012438"/>
    </source>
</evidence>
<accession>A0ABP4TXQ6</accession>
<dbReference type="EMBL" id="BAAAMU010000205">
    <property type="protein sequence ID" value="GAA1694792.1"/>
    <property type="molecule type" value="Genomic_DNA"/>
</dbReference>
<keyword evidence="9" id="KW-1185">Reference proteome</keyword>
<dbReference type="PRINTS" id="PR00344">
    <property type="entry name" value="BCTRLSENSOR"/>
</dbReference>
<dbReference type="SMART" id="SM00100">
    <property type="entry name" value="cNMP"/>
    <property type="match status" value="1"/>
</dbReference>
<sequence>MPVPAWVTERLCGAELFRGLNAEQLDWVARTGRFMELSDGDALFSEGEPADAFYVLLGGQIVVTKLVGGREQVLARHTGESIEHQFIGELPLLTSGEYLASALAVGPARVVAYDRDGFFEMLERCPPVSRVLLPVLAGRINAMERQAGRSRMLEGLGMLAAGLAHELNNPAAAAMRATRDLRDLTPRLAEAAVAWGRACDDAEWRLVARVQGELTPRVPLDPLAEAEAADEVADWLQARGLAHAADLSDVLAEHGACPARLDELAAGLRAEALGPALTYLTRVLRAASLTRDAAEAGRRVVELVGRTSAYANLDRAPERDVDLREGLEATLALMAPKLRGVRVRRDYADLPDMKAFPSELNQVWTNLIDNAVDAMNGEGELAISTRREGGHAVVEFRDDGPGIPGDVLPTVFQPFTTTKELGKGTGLGLHVSMDIVAQRHGGTMEVTTRPGETRFVVRLPLSRLVGGSESGRSRSGGPEARTAEAQLSER</sequence>
<dbReference type="PANTHER" id="PTHR43065">
    <property type="entry name" value="SENSOR HISTIDINE KINASE"/>
    <property type="match status" value="1"/>
</dbReference>
<dbReference type="InterPro" id="IPR003594">
    <property type="entry name" value="HATPase_dom"/>
</dbReference>
<dbReference type="GO" id="GO:0005524">
    <property type="term" value="F:ATP binding"/>
    <property type="evidence" value="ECO:0007669"/>
    <property type="project" value="UniProtKB-KW"/>
</dbReference>
<evidence type="ECO:0000313" key="8">
    <source>
        <dbReference type="EMBL" id="GAA1694792.1"/>
    </source>
</evidence>
<keyword evidence="4" id="KW-0902">Two-component regulatory system</keyword>
<dbReference type="PANTHER" id="PTHR43065:SF48">
    <property type="entry name" value="HISTIDINE KINASE"/>
    <property type="match status" value="1"/>
</dbReference>